<evidence type="ECO:0000313" key="2">
    <source>
        <dbReference type="Proteomes" id="UP000007267"/>
    </source>
</evidence>
<dbReference type="Proteomes" id="UP000007267">
    <property type="component" value="Unassembled WGS sequence"/>
</dbReference>
<dbReference type="AlphaFoldDB" id="K7G6X6"/>
<reference evidence="2" key="2">
    <citation type="journal article" date="2013" name="Nat. Genet.">
        <title>The draft genomes of soft-shell turtle and green sea turtle yield insights into the development and evolution of the turtle-specific body plan.</title>
        <authorList>
            <person name="Wang Z."/>
            <person name="Pascual-Anaya J."/>
            <person name="Zadissa A."/>
            <person name="Li W."/>
            <person name="Niimura Y."/>
            <person name="Huang Z."/>
            <person name="Li C."/>
            <person name="White S."/>
            <person name="Xiong Z."/>
            <person name="Fang D."/>
            <person name="Wang B."/>
            <person name="Ming Y."/>
            <person name="Chen Y."/>
            <person name="Zheng Y."/>
            <person name="Kuraku S."/>
            <person name="Pignatelli M."/>
            <person name="Herrero J."/>
            <person name="Beal K."/>
            <person name="Nozawa M."/>
            <person name="Li Q."/>
            <person name="Wang J."/>
            <person name="Zhang H."/>
            <person name="Yu L."/>
            <person name="Shigenobu S."/>
            <person name="Wang J."/>
            <person name="Liu J."/>
            <person name="Flicek P."/>
            <person name="Searle S."/>
            <person name="Wang J."/>
            <person name="Kuratani S."/>
            <person name="Yin Y."/>
            <person name="Aken B."/>
            <person name="Zhang G."/>
            <person name="Irie N."/>
        </authorList>
    </citation>
    <scope>NUCLEOTIDE SEQUENCE [LARGE SCALE GENOMIC DNA]</scope>
    <source>
        <strain evidence="2">Daiwa-1</strain>
    </source>
</reference>
<proteinExistence type="predicted"/>
<evidence type="ECO:0000313" key="1">
    <source>
        <dbReference type="Ensembl" id="ENSPSIP00000016037.1"/>
    </source>
</evidence>
<accession>K7G6X6</accession>
<reference evidence="2" key="1">
    <citation type="submission" date="2011-10" db="EMBL/GenBank/DDBJ databases">
        <authorList>
            <consortium name="Soft-shell Turtle Genome Consortium"/>
        </authorList>
    </citation>
    <scope>NUCLEOTIDE SEQUENCE [LARGE SCALE GENOMIC DNA]</scope>
    <source>
        <strain evidence="2">Daiwa-1</strain>
    </source>
</reference>
<dbReference type="eggNOG" id="ENOG502SJMN">
    <property type="taxonomic scope" value="Eukaryota"/>
</dbReference>
<dbReference type="Ensembl" id="ENSPSIT00000016113.1">
    <property type="protein sequence ID" value="ENSPSIP00000016037.1"/>
    <property type="gene ID" value="ENSPSIG00000014306.1"/>
</dbReference>
<dbReference type="HOGENOM" id="CLU_570576_0_0_1"/>
<keyword evidence="2" id="KW-1185">Reference proteome</keyword>
<dbReference type="EMBL" id="AGCU01156063">
    <property type="status" value="NOT_ANNOTATED_CDS"/>
    <property type="molecule type" value="Genomic_DNA"/>
</dbReference>
<dbReference type="GeneTree" id="ENSGT00610000087427"/>
<reference evidence="1" key="3">
    <citation type="submission" date="2025-08" db="UniProtKB">
        <authorList>
            <consortium name="Ensembl"/>
        </authorList>
    </citation>
    <scope>IDENTIFICATION</scope>
</reference>
<dbReference type="STRING" id="13735.ENSPSIP00000016037"/>
<name>K7G6X6_PELSI</name>
<protein>
    <submittedName>
        <fullName evidence="1">Uncharacterized protein</fullName>
    </submittedName>
</protein>
<dbReference type="OMA" id="TWARMEN"/>
<sequence length="497" mass="56066">LYNMCTYCSGRLFVDNITESGTWTVLGVFGAKFPVKILVAEQPEKLEIGPYVVKTNMARQVLIEPKYQVKWVHIPLVTTTVDINKQCEPFIEPLLQGWEKWLWSIIPSKQPNRKRRDIVAKVLGGVSPGLGIASVIDNACLAKNLAKLTSGTEDLVHPLEESLLGLDKVQVKLTDLLPTWAHYQEEDHLRMLKGMQVLVNETTLALACVQVQNMLLELSHDIIHDALAGTLPIEIAALISKLSTPFERENQDVWNVLHSEYDPRRNVLHIVILTVLSAQKDIVYPIVTLGMFINGSVMMLITNRAWAYQNQEDVVNMQACIAQNHLGYVCTTSLWNQGHLCLNEAEGECNYELHLTPLGNNHSVVVQIDQHCICIRSLCPVFTVNKFYTVVMPNFTNCVCKVFEIRGCDINVKLINAEYEDITVRYAIIDIITPVSLGPNIDSIKAMMVHPDLTSIIKSIKNISEWVHIVVQHAADDIIHIDKRIHVTPTWWTKLFG</sequence>
<reference evidence="1" key="4">
    <citation type="submission" date="2025-09" db="UniProtKB">
        <authorList>
            <consortium name="Ensembl"/>
        </authorList>
    </citation>
    <scope>IDENTIFICATION</scope>
</reference>
<organism evidence="1 2">
    <name type="scientific">Pelodiscus sinensis</name>
    <name type="common">Chinese softshell turtle</name>
    <name type="synonym">Trionyx sinensis</name>
    <dbReference type="NCBI Taxonomy" id="13735"/>
    <lineage>
        <taxon>Eukaryota</taxon>
        <taxon>Metazoa</taxon>
        <taxon>Chordata</taxon>
        <taxon>Craniata</taxon>
        <taxon>Vertebrata</taxon>
        <taxon>Euteleostomi</taxon>
        <taxon>Archelosauria</taxon>
        <taxon>Testudinata</taxon>
        <taxon>Testudines</taxon>
        <taxon>Cryptodira</taxon>
        <taxon>Trionychia</taxon>
        <taxon>Trionychidae</taxon>
        <taxon>Pelodiscus</taxon>
    </lineage>
</organism>